<accession>A0A348AL06</accession>
<comment type="similarity">
    <text evidence="1">Belongs to the DedA family.</text>
</comment>
<dbReference type="OrthoDB" id="9810270at2"/>
<dbReference type="KEGG" id="mana:MAMMFC1_02438"/>
<protein>
    <submittedName>
        <fullName evidence="4">SNARE associated Golgi protein</fullName>
    </submittedName>
</protein>
<dbReference type="InterPro" id="IPR032816">
    <property type="entry name" value="VTT_dom"/>
</dbReference>
<keyword evidence="2" id="KW-0472">Membrane</keyword>
<keyword evidence="5" id="KW-1185">Reference proteome</keyword>
<organism evidence="4 5">
    <name type="scientific">Methylomusa anaerophila</name>
    <dbReference type="NCBI Taxonomy" id="1930071"/>
    <lineage>
        <taxon>Bacteria</taxon>
        <taxon>Bacillati</taxon>
        <taxon>Bacillota</taxon>
        <taxon>Negativicutes</taxon>
        <taxon>Selenomonadales</taxon>
        <taxon>Sporomusaceae</taxon>
        <taxon>Methylomusa</taxon>
    </lineage>
</organism>
<feature type="transmembrane region" description="Helical" evidence="2">
    <location>
        <begin position="164"/>
        <end position="182"/>
    </location>
</feature>
<dbReference type="AlphaFoldDB" id="A0A348AL06"/>
<name>A0A348AL06_9FIRM</name>
<evidence type="ECO:0000256" key="1">
    <source>
        <dbReference type="ARBA" id="ARBA00010792"/>
    </source>
</evidence>
<feature type="domain" description="VTT" evidence="3">
    <location>
        <begin position="46"/>
        <end position="146"/>
    </location>
</feature>
<evidence type="ECO:0000313" key="4">
    <source>
        <dbReference type="EMBL" id="BBB91754.1"/>
    </source>
</evidence>
<dbReference type="Pfam" id="PF09335">
    <property type="entry name" value="VTT_dom"/>
    <property type="match status" value="1"/>
</dbReference>
<proteinExistence type="inferred from homology"/>
<keyword evidence="2" id="KW-1133">Transmembrane helix</keyword>
<gene>
    <name evidence="4" type="ORF">MAMMFC1_02438</name>
</gene>
<dbReference type="Proteomes" id="UP000276437">
    <property type="component" value="Chromosome"/>
</dbReference>
<dbReference type="InterPro" id="IPR051311">
    <property type="entry name" value="DedA_domain"/>
</dbReference>
<dbReference type="GO" id="GO:0005886">
    <property type="term" value="C:plasma membrane"/>
    <property type="evidence" value="ECO:0007669"/>
    <property type="project" value="TreeGrafter"/>
</dbReference>
<evidence type="ECO:0000259" key="3">
    <source>
        <dbReference type="Pfam" id="PF09335"/>
    </source>
</evidence>
<feature type="transmembrane region" description="Helical" evidence="2">
    <location>
        <begin position="46"/>
        <end position="68"/>
    </location>
</feature>
<dbReference type="EMBL" id="AP018449">
    <property type="protein sequence ID" value="BBB91754.1"/>
    <property type="molecule type" value="Genomic_DNA"/>
</dbReference>
<dbReference type="RefSeq" id="WP_126308737.1">
    <property type="nucleotide sequence ID" value="NZ_AP018449.1"/>
</dbReference>
<reference evidence="4 5" key="1">
    <citation type="journal article" date="2018" name="Int. J. Syst. Evol. Microbiol.">
        <title>Methylomusa anaerophila gen. nov., sp. nov., an anaerobic methanol-utilizing bacterium isolated from a microbial fuel cell.</title>
        <authorList>
            <person name="Amano N."/>
            <person name="Yamamuro A."/>
            <person name="Miyahara M."/>
            <person name="Kouzuma A."/>
            <person name="Abe T."/>
            <person name="Watanabe K."/>
        </authorList>
    </citation>
    <scope>NUCLEOTIDE SEQUENCE [LARGE SCALE GENOMIC DNA]</scope>
    <source>
        <strain evidence="4 5">MMFC1</strain>
    </source>
</reference>
<dbReference type="PANTHER" id="PTHR42709:SF11">
    <property type="entry name" value="DEDA FAMILY PROTEIN"/>
    <property type="match status" value="1"/>
</dbReference>
<sequence>MEEVTALLLQWGVAGLIAAAFTESFCSPILPDFVLIPLALASPEKALYYGMVATLASVAGGYVGHWIGRKIGLPAARKIIPPKYQELVQRYVRENAVWAIFLAALSPIPYKFVSITAGALGVRLDVFFIASFVGRAKRFLVEGVLIYYFGPKAVELFSNHSDSFIIGLLIATGLVILLVYIVKRYRKAETVSE</sequence>
<evidence type="ECO:0000313" key="5">
    <source>
        <dbReference type="Proteomes" id="UP000276437"/>
    </source>
</evidence>
<keyword evidence="2" id="KW-0812">Transmembrane</keyword>
<evidence type="ECO:0000256" key="2">
    <source>
        <dbReference type="SAM" id="Phobius"/>
    </source>
</evidence>
<dbReference type="PANTHER" id="PTHR42709">
    <property type="entry name" value="ALKALINE PHOSPHATASE LIKE PROTEIN"/>
    <property type="match status" value="1"/>
</dbReference>